<dbReference type="AlphaFoldDB" id="A0AAN3A4Z6"/>
<evidence type="ECO:0000313" key="2">
    <source>
        <dbReference type="EMBL" id="EDO09908.1"/>
    </source>
</evidence>
<protein>
    <submittedName>
        <fullName evidence="2">Cyclic nucleotide-binding domain protein</fullName>
    </submittedName>
</protein>
<organism evidence="2 3">
    <name type="scientific">Bacteroides ovatus (strain ATCC 8483 / DSM 1896 / JCM 5824 / BCRC 10623 / CCUG 4943 / NCTC 11153)</name>
    <dbReference type="NCBI Taxonomy" id="411476"/>
    <lineage>
        <taxon>Bacteria</taxon>
        <taxon>Pseudomonadati</taxon>
        <taxon>Bacteroidota</taxon>
        <taxon>Bacteroidia</taxon>
        <taxon>Bacteroidales</taxon>
        <taxon>Bacteroidaceae</taxon>
        <taxon>Bacteroides</taxon>
    </lineage>
</organism>
<dbReference type="InterPro" id="IPR014710">
    <property type="entry name" value="RmlC-like_jellyroll"/>
</dbReference>
<dbReference type="Gene3D" id="2.60.120.10">
    <property type="entry name" value="Jelly Rolls"/>
    <property type="match status" value="1"/>
</dbReference>
<comment type="caution">
    <text evidence="2">The sequence shown here is derived from an EMBL/GenBank/DDBJ whole genome shotgun (WGS) entry which is preliminary data.</text>
</comment>
<dbReference type="InterPro" id="IPR000595">
    <property type="entry name" value="cNMP-bd_dom"/>
</dbReference>
<dbReference type="Proteomes" id="UP000005475">
    <property type="component" value="Unassembled WGS sequence"/>
</dbReference>
<name>A0AAN3A4Z6_BACO1</name>
<dbReference type="InterPro" id="IPR018490">
    <property type="entry name" value="cNMP-bd_dom_sf"/>
</dbReference>
<feature type="domain" description="Cyclic nucleotide-binding" evidence="1">
    <location>
        <begin position="15"/>
        <end position="117"/>
    </location>
</feature>
<dbReference type="SUPFAM" id="SSF51206">
    <property type="entry name" value="cAMP-binding domain-like"/>
    <property type="match status" value="1"/>
</dbReference>
<dbReference type="EMBL" id="AAXF02000053">
    <property type="protein sequence ID" value="EDO09908.1"/>
    <property type="molecule type" value="Genomic_DNA"/>
</dbReference>
<sequence length="136" mass="16209">MNKSNMENIIKGIRQYYPVSDSSLEVLFSYMKKMELPKKHLLIHGGVLDRHVYFIEKGFCRSYCLRDGEEITIWFSREGDITFAMKDLYHNQPGYEYVELLEDCELYAIRIEDLNQIYETNIEIANWGRVIHQECL</sequence>
<accession>A0AAN3A4Z6</accession>
<dbReference type="PROSITE" id="PS50042">
    <property type="entry name" value="CNMP_BINDING_3"/>
    <property type="match status" value="1"/>
</dbReference>
<proteinExistence type="predicted"/>
<evidence type="ECO:0000313" key="3">
    <source>
        <dbReference type="Proteomes" id="UP000005475"/>
    </source>
</evidence>
<evidence type="ECO:0000259" key="1">
    <source>
        <dbReference type="PROSITE" id="PS50042"/>
    </source>
</evidence>
<gene>
    <name evidence="2" type="ORF">BACOVA_04285</name>
</gene>
<reference evidence="2 3" key="1">
    <citation type="submission" date="2007-03" db="EMBL/GenBank/DDBJ databases">
        <authorList>
            <person name="Fulton L."/>
            <person name="Clifton S."/>
            <person name="Fulton B."/>
            <person name="Xu J."/>
            <person name="Minx P."/>
            <person name="Pepin K.H."/>
            <person name="Johnson M."/>
            <person name="Thiruvilangam P."/>
            <person name="Bhonagiri V."/>
            <person name="Nash W.E."/>
            <person name="Mardis E.R."/>
            <person name="Wilson R.K."/>
        </authorList>
    </citation>
    <scope>NUCLEOTIDE SEQUENCE [LARGE SCALE GENOMIC DNA]</scope>
    <source>
        <strain evidence="3">ATCC 8483 / DSM 1896 / JCM 5824 / BCRC 10623 / CCUG 4943 / NCTC 11153</strain>
    </source>
</reference>
<reference evidence="3" key="2">
    <citation type="submission" date="2007-04" db="EMBL/GenBank/DDBJ databases">
        <title>Draft genome sequence of Bacteroides ovatus (ATCC 8483).</title>
        <authorList>
            <person name="Sudarsanam P."/>
            <person name="Ley R."/>
            <person name="Guruge J."/>
            <person name="Turnbaugh P.J."/>
            <person name="Mahowald M."/>
            <person name="Liep D."/>
            <person name="Gordon J."/>
        </authorList>
    </citation>
    <scope>NUCLEOTIDE SEQUENCE [LARGE SCALE GENOMIC DNA]</scope>
    <source>
        <strain evidence="3">ATCC 8483 / DSM 1896 / JCM 5824 / BCRC 10623 / CCUG 4943 / NCTC 11153</strain>
    </source>
</reference>
<dbReference type="Pfam" id="PF00027">
    <property type="entry name" value="cNMP_binding"/>
    <property type="match status" value="1"/>
</dbReference>
<dbReference type="CDD" id="cd00038">
    <property type="entry name" value="CAP_ED"/>
    <property type="match status" value="1"/>
</dbReference>